<evidence type="ECO:0008006" key="3">
    <source>
        <dbReference type="Google" id="ProtNLM"/>
    </source>
</evidence>
<comment type="caution">
    <text evidence="1">The sequence shown here is derived from an EMBL/GenBank/DDBJ whole genome shotgun (WGS) entry which is preliminary data.</text>
</comment>
<organism evidence="1 2">
    <name type="scientific">Xylanibacter ruminicola</name>
    <name type="common">Prevotella ruminicola</name>
    <dbReference type="NCBI Taxonomy" id="839"/>
    <lineage>
        <taxon>Bacteria</taxon>
        <taxon>Pseudomonadati</taxon>
        <taxon>Bacteroidota</taxon>
        <taxon>Bacteroidia</taxon>
        <taxon>Bacteroidales</taxon>
        <taxon>Prevotellaceae</taxon>
        <taxon>Xylanibacter</taxon>
    </lineage>
</organism>
<reference evidence="1" key="1">
    <citation type="submission" date="2019-04" db="EMBL/GenBank/DDBJ databases">
        <title>Evolution of Biomass-Degrading Anaerobic Consortia Revealed by Metagenomics.</title>
        <authorList>
            <person name="Peng X."/>
        </authorList>
    </citation>
    <scope>NUCLEOTIDE SEQUENCE</scope>
    <source>
        <strain evidence="1">SIG141</strain>
    </source>
</reference>
<evidence type="ECO:0000313" key="2">
    <source>
        <dbReference type="Proteomes" id="UP000763088"/>
    </source>
</evidence>
<name>A0A928GHH1_XYLRU</name>
<dbReference type="EMBL" id="SUYD01000008">
    <property type="protein sequence ID" value="MBE6266269.1"/>
    <property type="molecule type" value="Genomic_DNA"/>
</dbReference>
<dbReference type="Proteomes" id="UP000763088">
    <property type="component" value="Unassembled WGS sequence"/>
</dbReference>
<accession>A0A928GHH1</accession>
<evidence type="ECO:0000313" key="1">
    <source>
        <dbReference type="EMBL" id="MBE6266269.1"/>
    </source>
</evidence>
<proteinExistence type="predicted"/>
<gene>
    <name evidence="1" type="ORF">E7102_07360</name>
</gene>
<sequence length="102" mass="12053">MALPKFIITMDGVFRLGMVNQHKDLLKSGDQCIGGGYYHFDYTTNRILLDRESYDFGRPKWHLLDTLKVPSVYRGLRLIYTYDDGFHDDFNVSEELDIEYYD</sequence>
<protein>
    <recommendedName>
        <fullName evidence="3">50S ribosomal protein L5</fullName>
    </recommendedName>
</protein>
<dbReference type="AlphaFoldDB" id="A0A928GHH1"/>